<protein>
    <submittedName>
        <fullName evidence="2">Uncharacterized protein</fullName>
    </submittedName>
</protein>
<comment type="caution">
    <text evidence="2">The sequence shown here is derived from an EMBL/GenBank/DDBJ whole genome shotgun (WGS) entry which is preliminary data.</text>
</comment>
<evidence type="ECO:0000313" key="2">
    <source>
        <dbReference type="EMBL" id="RZC18446.1"/>
    </source>
</evidence>
<dbReference type="EMBL" id="QDEB01103913">
    <property type="protein sequence ID" value="RZC18446.1"/>
    <property type="molecule type" value="Genomic_DNA"/>
</dbReference>
<feature type="chain" id="PRO_5019851240" evidence="1">
    <location>
        <begin position="25"/>
        <end position="181"/>
    </location>
</feature>
<keyword evidence="3" id="KW-1185">Reference proteome</keyword>
<gene>
    <name evidence="2" type="ORF">BDFB_008979</name>
</gene>
<evidence type="ECO:0000256" key="1">
    <source>
        <dbReference type="SAM" id="SignalP"/>
    </source>
</evidence>
<keyword evidence="1" id="KW-0732">Signal</keyword>
<accession>A0A482VFM1</accession>
<organism evidence="2 3">
    <name type="scientific">Asbolus verrucosus</name>
    <name type="common">Desert ironclad beetle</name>
    <dbReference type="NCBI Taxonomy" id="1661398"/>
    <lineage>
        <taxon>Eukaryota</taxon>
        <taxon>Metazoa</taxon>
        <taxon>Ecdysozoa</taxon>
        <taxon>Arthropoda</taxon>
        <taxon>Hexapoda</taxon>
        <taxon>Insecta</taxon>
        <taxon>Pterygota</taxon>
        <taxon>Neoptera</taxon>
        <taxon>Endopterygota</taxon>
        <taxon>Coleoptera</taxon>
        <taxon>Polyphaga</taxon>
        <taxon>Cucujiformia</taxon>
        <taxon>Tenebrionidae</taxon>
        <taxon>Pimeliinae</taxon>
        <taxon>Asbolus</taxon>
    </lineage>
</organism>
<proteinExistence type="predicted"/>
<sequence length="181" mass="19695">MCIQQPLPVWTLPTFLLVVEAVEADHLDDRVEALEEVAAVDLLEEGEQEAAEEAEVRLEVEVVEPHLEEEQVVVLYVNNNDGSGNYEYAYETGNGIQAEERGHLKNAGSANEAESPWSKTEPKKHVVVADSVEVEVEEEMMVNIDLDSLEVVAAAAAAAAVEAEESHSLLALKLGTTTKLC</sequence>
<feature type="signal peptide" evidence="1">
    <location>
        <begin position="1"/>
        <end position="24"/>
    </location>
</feature>
<dbReference type="AlphaFoldDB" id="A0A482VFM1"/>
<evidence type="ECO:0000313" key="3">
    <source>
        <dbReference type="Proteomes" id="UP000292052"/>
    </source>
</evidence>
<name>A0A482VFM1_ASBVE</name>
<dbReference type="Proteomes" id="UP000292052">
    <property type="component" value="Unassembled WGS sequence"/>
</dbReference>
<dbReference type="OrthoDB" id="6436213at2759"/>
<reference evidence="2 3" key="1">
    <citation type="submission" date="2017-03" db="EMBL/GenBank/DDBJ databases">
        <title>Genome of the blue death feigning beetle - Asbolus verrucosus.</title>
        <authorList>
            <person name="Rider S.D."/>
        </authorList>
    </citation>
    <scope>NUCLEOTIDE SEQUENCE [LARGE SCALE GENOMIC DNA]</scope>
    <source>
        <strain evidence="2">Butters</strain>
        <tissue evidence="2">Head and leg muscle</tissue>
    </source>
</reference>